<dbReference type="InterPro" id="IPR016193">
    <property type="entry name" value="Cytidine_deaminase-like"/>
</dbReference>
<comment type="similarity">
    <text evidence="5 10">In the C-terminal section; belongs to the HTP reductase family.</text>
</comment>
<feature type="active site" description="Proton donor" evidence="11">
    <location>
        <position position="47"/>
    </location>
</feature>
<feature type="binding site" evidence="12">
    <location>
        <position position="199"/>
    </location>
    <ligand>
        <name>NADP(+)</name>
        <dbReference type="ChEBI" id="CHEBI:58349"/>
    </ligand>
</feature>
<evidence type="ECO:0000256" key="3">
    <source>
        <dbReference type="ARBA" id="ARBA00004910"/>
    </source>
</evidence>
<dbReference type="InterPro" id="IPR004794">
    <property type="entry name" value="Eubact_RibD"/>
</dbReference>
<evidence type="ECO:0000256" key="4">
    <source>
        <dbReference type="ARBA" id="ARBA00005259"/>
    </source>
</evidence>
<dbReference type="Gene3D" id="3.40.430.10">
    <property type="entry name" value="Dihydrofolate Reductase, subunit A"/>
    <property type="match status" value="1"/>
</dbReference>
<feature type="binding site" evidence="12">
    <location>
        <position position="269"/>
    </location>
    <ligand>
        <name>substrate</name>
    </ligand>
</feature>
<evidence type="ECO:0000256" key="2">
    <source>
        <dbReference type="ARBA" id="ARBA00004882"/>
    </source>
</evidence>
<dbReference type="GO" id="GO:0008703">
    <property type="term" value="F:5-amino-6-(5-phosphoribosylamino)uracil reductase activity"/>
    <property type="evidence" value="ECO:0007669"/>
    <property type="project" value="UniProtKB-EC"/>
</dbReference>
<feature type="binding site" evidence="12">
    <location>
        <position position="163"/>
    </location>
    <ligand>
        <name>substrate</name>
    </ligand>
</feature>
<proteinExistence type="inferred from homology"/>
<keyword evidence="8 10" id="KW-0560">Oxidoreductase</keyword>
<evidence type="ECO:0000256" key="11">
    <source>
        <dbReference type="PIRSR" id="PIRSR006769-1"/>
    </source>
</evidence>
<feature type="binding site" evidence="12">
    <location>
        <begin position="271"/>
        <end position="277"/>
    </location>
    <ligand>
        <name>NADP(+)</name>
        <dbReference type="ChEBI" id="CHEBI:58349"/>
    </ligand>
</feature>
<dbReference type="AlphaFoldDB" id="A0A3S2WDB3"/>
<dbReference type="InterPro" id="IPR050765">
    <property type="entry name" value="Riboflavin_Biosynth_HTPR"/>
</dbReference>
<dbReference type="PROSITE" id="PS51747">
    <property type="entry name" value="CYT_DCMP_DEAMINASES_2"/>
    <property type="match status" value="1"/>
</dbReference>
<dbReference type="GO" id="GO:0009231">
    <property type="term" value="P:riboflavin biosynthetic process"/>
    <property type="evidence" value="ECO:0007669"/>
    <property type="project" value="UniProtKB-UniPathway"/>
</dbReference>
<comment type="similarity">
    <text evidence="4 10">In the N-terminal section; belongs to the cytidine and deoxycytidylate deaminase family.</text>
</comment>
<keyword evidence="6 10" id="KW-0686">Riboflavin biosynthesis</keyword>
<comment type="function">
    <text evidence="1 10">Converts 2,5-diamino-6-(ribosylamino)-4(3h)-pyrimidinone 5'-phosphate into 5-amino-6-(ribosylamino)-2,4(1h,3h)-pyrimidinedione 5'-phosphate.</text>
</comment>
<dbReference type="GO" id="GO:0008835">
    <property type="term" value="F:diaminohydroxyphosphoribosylaminopyrimidine deaminase activity"/>
    <property type="evidence" value="ECO:0007669"/>
    <property type="project" value="UniProtKB-EC"/>
</dbReference>
<dbReference type="Proteomes" id="UP000287447">
    <property type="component" value="Unassembled WGS sequence"/>
</dbReference>
<dbReference type="GO" id="GO:0046872">
    <property type="term" value="F:metal ion binding"/>
    <property type="evidence" value="ECO:0007669"/>
    <property type="project" value="UniProtKB-KW"/>
</dbReference>
<evidence type="ECO:0000256" key="1">
    <source>
        <dbReference type="ARBA" id="ARBA00002151"/>
    </source>
</evidence>
<dbReference type="Pfam" id="PF00383">
    <property type="entry name" value="dCMP_cyt_deam_1"/>
    <property type="match status" value="1"/>
</dbReference>
<reference evidence="16" key="1">
    <citation type="submission" date="2019-01" db="EMBL/GenBank/DDBJ databases">
        <title>Gri0909 isolated from a small marine red alga.</title>
        <authorList>
            <person name="Kim J."/>
            <person name="Jeong S.E."/>
            <person name="Jeon C.O."/>
        </authorList>
    </citation>
    <scope>NUCLEOTIDE SEQUENCE [LARGE SCALE GENOMIC DNA]</scope>
    <source>
        <strain evidence="16">Gri0909</strain>
    </source>
</reference>
<keyword evidence="10 13" id="KW-0479">Metal-binding</keyword>
<dbReference type="EMBL" id="SADE01000001">
    <property type="protein sequence ID" value="RVU39810.1"/>
    <property type="molecule type" value="Genomic_DNA"/>
</dbReference>
<feature type="binding site" evidence="12">
    <location>
        <position position="179"/>
    </location>
    <ligand>
        <name>substrate</name>
    </ligand>
</feature>
<organism evidence="15 16">
    <name type="scientific">Hwanghaeella grinnelliae</name>
    <dbReference type="NCBI Taxonomy" id="2500179"/>
    <lineage>
        <taxon>Bacteria</taxon>
        <taxon>Pseudomonadati</taxon>
        <taxon>Pseudomonadota</taxon>
        <taxon>Alphaproteobacteria</taxon>
        <taxon>Rhodospirillales</taxon>
        <taxon>Rhodospirillaceae</taxon>
        <taxon>Hwanghaeella</taxon>
    </lineage>
</organism>
<feature type="binding site" evidence="12">
    <location>
        <position position="202"/>
    </location>
    <ligand>
        <name>substrate</name>
    </ligand>
</feature>
<evidence type="ECO:0000256" key="9">
    <source>
        <dbReference type="ARBA" id="ARBA00023268"/>
    </source>
</evidence>
<name>A0A3S2WDB3_9PROT</name>
<evidence type="ECO:0000256" key="8">
    <source>
        <dbReference type="ARBA" id="ARBA00023002"/>
    </source>
</evidence>
<feature type="binding site" evidence="12">
    <location>
        <position position="191"/>
    </location>
    <ligand>
        <name>NADP(+)</name>
        <dbReference type="ChEBI" id="CHEBI:58349"/>
    </ligand>
</feature>
<feature type="domain" description="CMP/dCMP-type deaminase" evidence="14">
    <location>
        <begin position="1"/>
        <end position="118"/>
    </location>
</feature>
<dbReference type="PANTHER" id="PTHR38011">
    <property type="entry name" value="DIHYDROFOLATE REDUCTASE FAMILY PROTEIN (AFU_ORTHOLOGUE AFUA_8G06820)"/>
    <property type="match status" value="1"/>
</dbReference>
<dbReference type="EC" id="1.1.1.193" evidence="10"/>
<evidence type="ECO:0000256" key="5">
    <source>
        <dbReference type="ARBA" id="ARBA00007417"/>
    </source>
</evidence>
<comment type="pathway">
    <text evidence="3 10">Cofactor biosynthesis; riboflavin biosynthesis; 5-amino-6-(D-ribitylamino)uracil from GTP: step 3/4.</text>
</comment>
<dbReference type="SUPFAM" id="SSF53597">
    <property type="entry name" value="Dihydrofolate reductase-like"/>
    <property type="match status" value="1"/>
</dbReference>
<dbReference type="InterPro" id="IPR002125">
    <property type="entry name" value="CMP_dCMP_dom"/>
</dbReference>
<feature type="binding site" evidence="12">
    <location>
        <position position="195"/>
    </location>
    <ligand>
        <name>NADP(+)</name>
        <dbReference type="ChEBI" id="CHEBI:58349"/>
    </ligand>
</feature>
<evidence type="ECO:0000259" key="14">
    <source>
        <dbReference type="PROSITE" id="PS51747"/>
    </source>
</evidence>
<dbReference type="PIRSF" id="PIRSF006769">
    <property type="entry name" value="RibD"/>
    <property type="match status" value="1"/>
</dbReference>
<evidence type="ECO:0000256" key="7">
    <source>
        <dbReference type="ARBA" id="ARBA00022857"/>
    </source>
</evidence>
<comment type="pathway">
    <text evidence="2 10">Cofactor biosynthesis; riboflavin biosynthesis; 5-amino-6-(D-ribitylamino)uracil from GTP: step 2/4.</text>
</comment>
<dbReference type="InterPro" id="IPR002734">
    <property type="entry name" value="RibDG_C"/>
</dbReference>
<dbReference type="InterPro" id="IPR024072">
    <property type="entry name" value="DHFR-like_dom_sf"/>
</dbReference>
<feature type="binding site" evidence="12">
    <location>
        <position position="165"/>
    </location>
    <ligand>
        <name>NADP(+)</name>
        <dbReference type="ChEBI" id="CHEBI:58349"/>
    </ligand>
</feature>
<gene>
    <name evidence="15" type="primary">ribD</name>
    <name evidence="15" type="ORF">EOI86_08120</name>
</gene>
<evidence type="ECO:0000256" key="13">
    <source>
        <dbReference type="PIRSR" id="PIRSR006769-3"/>
    </source>
</evidence>
<evidence type="ECO:0000313" key="15">
    <source>
        <dbReference type="EMBL" id="RVU39810.1"/>
    </source>
</evidence>
<dbReference type="EC" id="3.5.4.26" evidence="10"/>
<feature type="binding site" evidence="12">
    <location>
        <position position="149"/>
    </location>
    <ligand>
        <name>NADP(+)</name>
        <dbReference type="ChEBI" id="CHEBI:58349"/>
    </ligand>
</feature>
<dbReference type="CDD" id="cd01284">
    <property type="entry name" value="Riboflavin_deaminase-reductase"/>
    <property type="match status" value="1"/>
</dbReference>
<evidence type="ECO:0000313" key="16">
    <source>
        <dbReference type="Proteomes" id="UP000287447"/>
    </source>
</evidence>
<keyword evidence="9" id="KW-0511">Multifunctional enzyme</keyword>
<dbReference type="OrthoDB" id="9800865at2"/>
<feature type="binding site" evidence="13">
    <location>
        <position position="79"/>
    </location>
    <ligand>
        <name>Zn(2+)</name>
        <dbReference type="ChEBI" id="CHEBI:29105"/>
        <note>catalytic</note>
    </ligand>
</feature>
<keyword evidence="7 10" id="KW-0521">NADP</keyword>
<feature type="binding site" evidence="13">
    <location>
        <position position="70"/>
    </location>
    <ligand>
        <name>Zn(2+)</name>
        <dbReference type="ChEBI" id="CHEBI:29105"/>
        <note>catalytic</note>
    </ligand>
</feature>
<evidence type="ECO:0000256" key="12">
    <source>
        <dbReference type="PIRSR" id="PIRSR006769-2"/>
    </source>
</evidence>
<feature type="binding site" evidence="13">
    <location>
        <position position="45"/>
    </location>
    <ligand>
        <name>Zn(2+)</name>
        <dbReference type="ChEBI" id="CHEBI:29105"/>
        <note>catalytic</note>
    </ligand>
</feature>
<comment type="cofactor">
    <cofactor evidence="10 13">
        <name>Zn(2+)</name>
        <dbReference type="ChEBI" id="CHEBI:29105"/>
    </cofactor>
    <text evidence="10 13">Binds 1 zinc ion.</text>
</comment>
<dbReference type="PANTHER" id="PTHR38011:SF7">
    <property type="entry name" value="2,5-DIAMINO-6-RIBOSYLAMINO-4(3H)-PYRIMIDINONE 5'-PHOSPHATE REDUCTASE"/>
    <property type="match status" value="1"/>
</dbReference>
<keyword evidence="10 15" id="KW-0378">Hydrolase</keyword>
<dbReference type="SUPFAM" id="SSF53927">
    <property type="entry name" value="Cytidine deaminase-like"/>
    <property type="match status" value="1"/>
</dbReference>
<sequence length="337" mass="35143">MRTALGLSRRGLGNVWPNPAVGSVVVSADGMVVGRGWTQPGGRPHSEAIALERAGAAAMGGTLYVTLEPCNHYGKTPPCTEAIIAAGVARVVGTLQDPDPRVSGSGYDRLRQAGVQVDLGLMADAARHANAGFFSRLAKGRPWVTLKMAISMDGRIALASGESQWITCPEARQIAHKLRAENDAILVGIGTVMADDPQLTCRLPGYAGRQPVRVVLDGKDRIPPGAAILSNDAPTWTDRDLGNGAGERPDPASMLAAMGDRGITRLLIEGGGNVAAAFIAADLVDEIICVSAPMVIGGNGIPVVGPTAATELAGLHRFHRVSVEPVGSDTMVRYIRN</sequence>
<accession>A0A3S2WDB3</accession>
<dbReference type="UniPathway" id="UPA00275">
    <property type="reaction ID" value="UER00401"/>
</dbReference>
<protein>
    <recommendedName>
        <fullName evidence="10">Riboflavin biosynthesis protein RibD</fullName>
    </recommendedName>
    <domain>
        <recommendedName>
            <fullName evidence="10">Diaminohydroxyphosphoribosylaminopyrimidine deaminase</fullName>
            <shortName evidence="10">DRAP deaminase</shortName>
            <ecNumber evidence="10">3.5.4.26</ecNumber>
        </recommendedName>
        <alternativeName>
            <fullName evidence="10">Riboflavin-specific deaminase</fullName>
        </alternativeName>
    </domain>
    <domain>
        <recommendedName>
            <fullName evidence="10">5-amino-6-(5-phosphoribosylamino)uracil reductase</fullName>
            <ecNumber evidence="10">1.1.1.193</ecNumber>
        </recommendedName>
        <alternativeName>
            <fullName evidence="10">HTP reductase</fullName>
        </alternativeName>
    </domain>
</protein>
<dbReference type="NCBIfam" id="TIGR00326">
    <property type="entry name" value="eubact_ribD"/>
    <property type="match status" value="1"/>
</dbReference>
<keyword evidence="16" id="KW-1185">Reference proteome</keyword>
<comment type="caution">
    <text evidence="15">The sequence shown here is derived from an EMBL/GenBank/DDBJ whole genome shotgun (WGS) entry which is preliminary data.</text>
</comment>
<evidence type="ECO:0000256" key="10">
    <source>
        <dbReference type="PIRNR" id="PIRNR006769"/>
    </source>
</evidence>
<comment type="catalytic activity">
    <reaction evidence="10">
        <text>2,5-diamino-6-hydroxy-4-(5-phosphoribosylamino)-pyrimidine + H2O + H(+) = 5-amino-6-(5-phospho-D-ribosylamino)uracil + NH4(+)</text>
        <dbReference type="Rhea" id="RHEA:21868"/>
        <dbReference type="ChEBI" id="CHEBI:15377"/>
        <dbReference type="ChEBI" id="CHEBI:15378"/>
        <dbReference type="ChEBI" id="CHEBI:28938"/>
        <dbReference type="ChEBI" id="CHEBI:58453"/>
        <dbReference type="ChEBI" id="CHEBI:58614"/>
        <dbReference type="EC" id="3.5.4.26"/>
    </reaction>
</comment>
<dbReference type="Pfam" id="PF01872">
    <property type="entry name" value="RibD_C"/>
    <property type="match status" value="1"/>
</dbReference>
<comment type="catalytic activity">
    <reaction evidence="10">
        <text>5-amino-6-(5-phospho-D-ribitylamino)uracil + NADP(+) = 5-amino-6-(5-phospho-D-ribosylamino)uracil + NADPH + H(+)</text>
        <dbReference type="Rhea" id="RHEA:17845"/>
        <dbReference type="ChEBI" id="CHEBI:15378"/>
        <dbReference type="ChEBI" id="CHEBI:57783"/>
        <dbReference type="ChEBI" id="CHEBI:58349"/>
        <dbReference type="ChEBI" id="CHEBI:58421"/>
        <dbReference type="ChEBI" id="CHEBI:58453"/>
        <dbReference type="EC" id="1.1.1.193"/>
    </reaction>
</comment>
<dbReference type="Gene3D" id="3.40.140.10">
    <property type="entry name" value="Cytidine Deaminase, domain 2"/>
    <property type="match status" value="1"/>
</dbReference>
<keyword evidence="10 13" id="KW-0862">Zinc</keyword>
<evidence type="ECO:0000256" key="6">
    <source>
        <dbReference type="ARBA" id="ARBA00022619"/>
    </source>
</evidence>